<protein>
    <recommendedName>
        <fullName evidence="3">Portal protein</fullName>
    </recommendedName>
</protein>
<accession>A0A6B9LFB2</accession>
<organism evidence="1 2">
    <name type="scientific">Flavobacterium phage vB_FspM_lotta8-2</name>
    <dbReference type="NCBI Taxonomy" id="2686243"/>
    <lineage>
        <taxon>Viruses</taxon>
        <taxon>Duplodnaviria</taxon>
        <taxon>Heunggongvirae</taxon>
        <taxon>Uroviricota</taxon>
        <taxon>Caudoviricetes</taxon>
        <taxon>Winoviridae</taxon>
        <taxon>Pippivirus</taxon>
        <taxon>Pippivirus lotta</taxon>
    </lineage>
</organism>
<evidence type="ECO:0000313" key="1">
    <source>
        <dbReference type="EMBL" id="QHB38538.1"/>
    </source>
</evidence>
<reference evidence="1 2" key="1">
    <citation type="journal article" date="2020" name="Viruses">
        <title>Diversity and Host Interactions Among Virulent and Temperate Baltic Sea Flavobacterium Phages.</title>
        <authorList>
            <person name="Nilsson E."/>
            <person name="Bayfield O.W."/>
            <person name="Lundin D."/>
            <person name="Antson A.A."/>
            <person name="Holmfeldt K."/>
        </authorList>
    </citation>
    <scope>NUCLEOTIDE SEQUENCE [LARGE SCALE GENOMIC DNA]</scope>
</reference>
<proteinExistence type="predicted"/>
<evidence type="ECO:0000313" key="2">
    <source>
        <dbReference type="Proteomes" id="UP000463918"/>
    </source>
</evidence>
<dbReference type="Pfam" id="PF06074">
    <property type="entry name" value="Portal_Mu"/>
    <property type="match status" value="1"/>
</dbReference>
<dbReference type="EMBL" id="MN812204">
    <property type="protein sequence ID" value="QHB38538.1"/>
    <property type="molecule type" value="Genomic_DNA"/>
</dbReference>
<evidence type="ECO:0008006" key="3">
    <source>
        <dbReference type="Google" id="ProtNLM"/>
    </source>
</evidence>
<gene>
    <name evidence="1" type="ORF">lotta82_gp027</name>
</gene>
<dbReference type="Proteomes" id="UP000463918">
    <property type="component" value="Segment"/>
</dbReference>
<sequence>MGKIKRNRGKNTVVKANNALNAKNVYAHKKQRDIQKNIVKTSFYRQRAQINAWIYATQTAESIISPNNTELMRVYKDIEVDLHLFALMQTIRLKVIANNFFIYDASGEINEQLTDLFKKKWFRKTTKYIIDSEFYGFSLIQFADIKDGIYSDATLVPREYVIQQKGGIKTSLANTKELIAYDTPEFLNWVIPVGETDNLGLLHKAAPIVIKKKEVVSAWSEAAEIFGMPLRLGKTNIGDPDRRANMEEMLENMGTAAWGVFGEDDSVEFVEGAKSDFFKIYQEFINTANAELSKGFLLQTGTTDEKAYAGSAGVHESVLKTLIEAYIVLVEEVTNEFIIPACQRLGLLPVGVYFQSDNEQKLSFEELTRVLEVLLASKEVPNDWIETNFGIPVEDKVIEAAKEISEAGTDASSVMKAVKNMYSGTLKTCKH</sequence>
<name>A0A6B9LFB2_9CAUD</name>
<dbReference type="InterPro" id="IPR009279">
    <property type="entry name" value="Portal_Mu"/>
</dbReference>